<feature type="compositionally biased region" description="Basic and acidic residues" evidence="2">
    <location>
        <begin position="1"/>
        <end position="20"/>
    </location>
</feature>
<dbReference type="Proteomes" id="UP000554482">
    <property type="component" value="Unassembled WGS sequence"/>
</dbReference>
<evidence type="ECO:0000256" key="2">
    <source>
        <dbReference type="SAM" id="MobiDB-lite"/>
    </source>
</evidence>
<sequence length="350" mass="39012">MSNLLDRFRQQLAKEKEQADRSTQGQKEPQDGQAVAYAGILPPDLTSVTKENRGLEERMAKITLVIPELPAEFSDIPDVRPTLASKDDFPDNYWRQKDALVLELMTDNAIITMGRELFGSLSYGVSQYLVGTVFLLAYQLKGPPGKGASPNLLPATDELSNLRDVKLDILDKDVPEATGNMIQPSERGKAEDVAQGYAYLAASMLKMFTKSAENYTKSWQHILSGYKKFYNVVCPISGVTPAEDVIKTIHNHFALSELFKATLYRFLYNINRSGSISSIQKYLYDIHLSHTGIHIVPTVYRICSTMNCSPADLISVDGHVFTNLESCGNHVVHAFTSKEYESRSLTTCDL</sequence>
<proteinExistence type="predicted"/>
<gene>
    <name evidence="3" type="ORF">FRX31_011848</name>
</gene>
<reference evidence="3 4" key="1">
    <citation type="submission" date="2020-06" db="EMBL/GenBank/DDBJ databases">
        <title>Transcriptomic and genomic resources for Thalictrum thalictroides and T. hernandezii: Facilitating candidate gene discovery in an emerging model plant lineage.</title>
        <authorList>
            <person name="Arias T."/>
            <person name="Riano-Pachon D.M."/>
            <person name="Di Stilio V.S."/>
        </authorList>
    </citation>
    <scope>NUCLEOTIDE SEQUENCE [LARGE SCALE GENOMIC DNA]</scope>
    <source>
        <strain evidence="4">cv. WT478/WT964</strain>
        <tissue evidence="3">Leaves</tissue>
    </source>
</reference>
<organism evidence="3 4">
    <name type="scientific">Thalictrum thalictroides</name>
    <name type="common">Rue-anemone</name>
    <name type="synonym">Anemone thalictroides</name>
    <dbReference type="NCBI Taxonomy" id="46969"/>
    <lineage>
        <taxon>Eukaryota</taxon>
        <taxon>Viridiplantae</taxon>
        <taxon>Streptophyta</taxon>
        <taxon>Embryophyta</taxon>
        <taxon>Tracheophyta</taxon>
        <taxon>Spermatophyta</taxon>
        <taxon>Magnoliopsida</taxon>
        <taxon>Ranunculales</taxon>
        <taxon>Ranunculaceae</taxon>
        <taxon>Thalictroideae</taxon>
        <taxon>Thalictrum</taxon>
    </lineage>
</organism>
<evidence type="ECO:0000313" key="4">
    <source>
        <dbReference type="Proteomes" id="UP000554482"/>
    </source>
</evidence>
<dbReference type="EMBL" id="JABWDY010013116">
    <property type="protein sequence ID" value="KAF5198565.1"/>
    <property type="molecule type" value="Genomic_DNA"/>
</dbReference>
<dbReference type="OrthoDB" id="1710629at2759"/>
<comment type="caution">
    <text evidence="3">The sequence shown here is derived from an EMBL/GenBank/DDBJ whole genome shotgun (WGS) entry which is preliminary data.</text>
</comment>
<keyword evidence="4" id="KW-1185">Reference proteome</keyword>
<dbReference type="Pfam" id="PF03216">
    <property type="entry name" value="Rhabdo_ncap_2"/>
    <property type="match status" value="1"/>
</dbReference>
<evidence type="ECO:0000313" key="3">
    <source>
        <dbReference type="EMBL" id="KAF5198565.1"/>
    </source>
</evidence>
<feature type="region of interest" description="Disordered" evidence="2">
    <location>
        <begin position="1"/>
        <end position="33"/>
    </location>
</feature>
<protein>
    <submittedName>
        <fullName evidence="3">Uncharacterized protein</fullName>
    </submittedName>
</protein>
<comment type="subcellular location">
    <subcellularLocation>
        <location evidence="1">Virion</location>
    </subcellularLocation>
</comment>
<name>A0A7J6WQ19_THATH</name>
<accession>A0A7J6WQ19</accession>
<dbReference type="AlphaFoldDB" id="A0A7J6WQ19"/>
<evidence type="ECO:0000256" key="1">
    <source>
        <dbReference type="ARBA" id="ARBA00004328"/>
    </source>
</evidence>
<dbReference type="InterPro" id="IPR004902">
    <property type="entry name" value="Rhabdo_ncap_2"/>
</dbReference>